<comment type="caution">
    <text evidence="4">The sequence shown here is derived from an EMBL/GenBank/DDBJ whole genome shotgun (WGS) entry which is preliminary data.</text>
</comment>
<organism evidence="4 5">
    <name type="scientific">Phytophthora cactorum</name>
    <dbReference type="NCBI Taxonomy" id="29920"/>
    <lineage>
        <taxon>Eukaryota</taxon>
        <taxon>Sar</taxon>
        <taxon>Stramenopiles</taxon>
        <taxon>Oomycota</taxon>
        <taxon>Peronosporomycetes</taxon>
        <taxon>Peronosporales</taxon>
        <taxon>Peronosporaceae</taxon>
        <taxon>Phytophthora</taxon>
    </lineage>
</organism>
<dbReference type="Proteomes" id="UP000774804">
    <property type="component" value="Unassembled WGS sequence"/>
</dbReference>
<evidence type="ECO:0000313" key="4">
    <source>
        <dbReference type="EMBL" id="KAG2990749.1"/>
    </source>
</evidence>
<evidence type="ECO:0000313" key="1">
    <source>
        <dbReference type="EMBL" id="KAG2862058.1"/>
    </source>
</evidence>
<dbReference type="AlphaFoldDB" id="A0A8T1L2G4"/>
<dbReference type="EMBL" id="RCML01000112">
    <property type="protein sequence ID" value="KAG2990749.1"/>
    <property type="molecule type" value="Genomic_DNA"/>
</dbReference>
<reference evidence="4" key="1">
    <citation type="submission" date="2018-10" db="EMBL/GenBank/DDBJ databases">
        <title>Effector identification in a new, highly contiguous assembly of the strawberry crown rot pathogen Phytophthora cactorum.</title>
        <authorList>
            <person name="Armitage A.D."/>
            <person name="Nellist C.F."/>
            <person name="Bates H."/>
            <person name="Vickerstaff R.J."/>
            <person name="Harrison R.J."/>
        </authorList>
    </citation>
    <scope>NUCLEOTIDE SEQUENCE</scope>
    <source>
        <strain evidence="1">15-7</strain>
        <strain evidence="2">4032</strain>
        <strain evidence="3">4040</strain>
        <strain evidence="4">P415</strain>
    </source>
</reference>
<dbReference type="EMBL" id="RCMK01000110">
    <property type="protein sequence ID" value="KAG2948453.1"/>
    <property type="molecule type" value="Genomic_DNA"/>
</dbReference>
<accession>A0A8T1L2G4</accession>
<dbReference type="EMBL" id="RCMI01000112">
    <property type="protein sequence ID" value="KAG2933746.1"/>
    <property type="molecule type" value="Genomic_DNA"/>
</dbReference>
<dbReference type="Proteomes" id="UP000736787">
    <property type="component" value="Unassembled WGS sequence"/>
</dbReference>
<dbReference type="EMBL" id="RCMG01000138">
    <property type="protein sequence ID" value="KAG2862058.1"/>
    <property type="molecule type" value="Genomic_DNA"/>
</dbReference>
<protein>
    <submittedName>
        <fullName evidence="4">Uncharacterized protein</fullName>
    </submittedName>
</protein>
<dbReference type="Proteomes" id="UP000697107">
    <property type="component" value="Unassembled WGS sequence"/>
</dbReference>
<evidence type="ECO:0000313" key="5">
    <source>
        <dbReference type="Proteomes" id="UP000697107"/>
    </source>
</evidence>
<sequence length="64" mass="7330">MQQNKILLGEVEVAEDDSVEDFRLAINKTNRKPLDEIDLRKLLRYSVKMTDTDEWLCGKCASSG</sequence>
<evidence type="ECO:0000313" key="3">
    <source>
        <dbReference type="EMBL" id="KAG2948453.1"/>
    </source>
</evidence>
<name>A0A8T1L2G4_9STRA</name>
<proteinExistence type="predicted"/>
<evidence type="ECO:0000313" key="2">
    <source>
        <dbReference type="EMBL" id="KAG2933746.1"/>
    </source>
</evidence>
<gene>
    <name evidence="1" type="ORF">PC113_g6634</name>
    <name evidence="2" type="ORF">PC115_g5390</name>
    <name evidence="3" type="ORF">PC117_g5995</name>
    <name evidence="4" type="ORF">PC118_g5436</name>
</gene>
<dbReference type="Proteomes" id="UP000735874">
    <property type="component" value="Unassembled WGS sequence"/>
</dbReference>